<evidence type="ECO:0000313" key="1">
    <source>
        <dbReference type="EMBL" id="QQM45726.1"/>
    </source>
</evidence>
<reference evidence="1 2" key="1">
    <citation type="submission" date="2020-12" db="EMBL/GenBank/DDBJ databases">
        <title>A novel species.</title>
        <authorList>
            <person name="Li K."/>
        </authorList>
    </citation>
    <scope>NUCLEOTIDE SEQUENCE [LARGE SCALE GENOMIC DNA]</scope>
    <source>
        <strain evidence="1 2">ZYC-3</strain>
    </source>
</reference>
<evidence type="ECO:0000313" key="2">
    <source>
        <dbReference type="Proteomes" id="UP000595636"/>
    </source>
</evidence>
<dbReference type="EMBL" id="CP066831">
    <property type="protein sequence ID" value="QQM45726.1"/>
    <property type="molecule type" value="Genomic_DNA"/>
</dbReference>
<organism evidence="1 2">
    <name type="scientific">Streptomyces liliifuscus</name>
    <dbReference type="NCBI Taxonomy" id="2797636"/>
    <lineage>
        <taxon>Bacteria</taxon>
        <taxon>Bacillati</taxon>
        <taxon>Actinomycetota</taxon>
        <taxon>Actinomycetes</taxon>
        <taxon>Kitasatosporales</taxon>
        <taxon>Streptomycetaceae</taxon>
        <taxon>Streptomyces</taxon>
    </lineage>
</organism>
<name>A0A7T7L3B3_9ACTN</name>
<proteinExistence type="predicted"/>
<accession>A0A7T7L3B3</accession>
<dbReference type="Proteomes" id="UP000595636">
    <property type="component" value="Chromosome"/>
</dbReference>
<dbReference type="AlphaFoldDB" id="A0A7T7L3B3"/>
<dbReference type="Gene3D" id="1.20.1590.10">
    <property type="entry name" value="YP_001051499.1 domain like"/>
    <property type="match status" value="1"/>
</dbReference>
<dbReference type="RefSeq" id="WP_200400542.1">
    <property type="nucleotide sequence ID" value="NZ_CP066831.1"/>
</dbReference>
<sequence length="203" mass="22643">MDTWQELSALVEERLKAMSRGERGVFAAGVAERLMSWHEGLPTDEQAPFTVGLRPLLNSVWEGVLGDSTAFSVVKHRVAEYMLSEYCHNDGQDGPDDADESAAAATLYAAHAYLFGCHDFANWAGRRAVEAVDQHLEFLAEQEEDELVPDSDEALTSELQRQLRDLDLIANYSKDLRYSSVGLPMDTSIRLRVELRAPLSGRE</sequence>
<protein>
    <submittedName>
        <fullName evidence="1">Uncharacterized protein</fullName>
    </submittedName>
</protein>
<gene>
    <name evidence="1" type="ORF">JEQ17_44170</name>
</gene>
<dbReference type="InterPro" id="IPR023381">
    <property type="entry name" value="YP001051499.1-like_dom_sf"/>
</dbReference>
<dbReference type="KEGG" id="slf:JEQ17_44170"/>
<keyword evidence="2" id="KW-1185">Reference proteome</keyword>